<dbReference type="EMBL" id="GEBQ01012557">
    <property type="protein sequence ID" value="JAT27420.1"/>
    <property type="molecule type" value="Transcribed_RNA"/>
</dbReference>
<evidence type="ECO:0000313" key="1">
    <source>
        <dbReference type="EMBL" id="JAT27420.1"/>
    </source>
</evidence>
<name>A0A1B6LUT3_9HEMI</name>
<gene>
    <name evidence="1" type="ORF">g.6783</name>
</gene>
<proteinExistence type="predicted"/>
<dbReference type="AlphaFoldDB" id="A0A1B6LUT3"/>
<organism evidence="1">
    <name type="scientific">Graphocephala atropunctata</name>
    <dbReference type="NCBI Taxonomy" id="36148"/>
    <lineage>
        <taxon>Eukaryota</taxon>
        <taxon>Metazoa</taxon>
        <taxon>Ecdysozoa</taxon>
        <taxon>Arthropoda</taxon>
        <taxon>Hexapoda</taxon>
        <taxon>Insecta</taxon>
        <taxon>Pterygota</taxon>
        <taxon>Neoptera</taxon>
        <taxon>Paraneoptera</taxon>
        <taxon>Hemiptera</taxon>
        <taxon>Auchenorrhyncha</taxon>
        <taxon>Membracoidea</taxon>
        <taxon>Cicadellidae</taxon>
        <taxon>Cicadellinae</taxon>
        <taxon>Cicadellini</taxon>
        <taxon>Graphocephala</taxon>
    </lineage>
</organism>
<reference evidence="1" key="1">
    <citation type="submission" date="2015-11" db="EMBL/GenBank/DDBJ databases">
        <title>De novo transcriptome assembly of four potential Pierce s Disease insect vectors from Arizona vineyards.</title>
        <authorList>
            <person name="Tassone E.E."/>
        </authorList>
    </citation>
    <scope>NUCLEOTIDE SEQUENCE</scope>
</reference>
<sequence>MAQIVTFFRVVQRIYAIFFLTAKRWDILMKHVKHFSLLKHSDTQRESRLESVKAVRYQAKEVGDALLEVSRVDDDSKTKSEALSLAMNELENYEFLVGLAIWYDVLFA</sequence>
<protein>
    <submittedName>
        <fullName evidence="1">Uncharacterized protein</fullName>
    </submittedName>
</protein>
<accession>A0A1B6LUT3</accession>